<evidence type="ECO:0000313" key="1">
    <source>
        <dbReference type="EMBL" id="KAH7939503.1"/>
    </source>
</evidence>
<keyword evidence="2" id="KW-1185">Reference proteome</keyword>
<dbReference type="AlphaFoldDB" id="A0A9D4SPR3"/>
<gene>
    <name evidence="1" type="ORF">HPB52_013343</name>
</gene>
<accession>A0A9D4SPR3</accession>
<reference evidence="1" key="1">
    <citation type="journal article" date="2020" name="Cell">
        <title>Large-Scale Comparative Analyses of Tick Genomes Elucidate Their Genetic Diversity and Vector Capacities.</title>
        <authorList>
            <consortium name="Tick Genome and Microbiome Consortium (TIGMIC)"/>
            <person name="Jia N."/>
            <person name="Wang J."/>
            <person name="Shi W."/>
            <person name="Du L."/>
            <person name="Sun Y."/>
            <person name="Zhan W."/>
            <person name="Jiang J.F."/>
            <person name="Wang Q."/>
            <person name="Zhang B."/>
            <person name="Ji P."/>
            <person name="Bell-Sakyi L."/>
            <person name="Cui X.M."/>
            <person name="Yuan T.T."/>
            <person name="Jiang B.G."/>
            <person name="Yang W.F."/>
            <person name="Lam T.T."/>
            <person name="Chang Q.C."/>
            <person name="Ding S.J."/>
            <person name="Wang X.J."/>
            <person name="Zhu J.G."/>
            <person name="Ruan X.D."/>
            <person name="Zhao L."/>
            <person name="Wei J.T."/>
            <person name="Ye R.Z."/>
            <person name="Que T.C."/>
            <person name="Du C.H."/>
            <person name="Zhou Y.H."/>
            <person name="Cheng J.X."/>
            <person name="Dai P.F."/>
            <person name="Guo W.B."/>
            <person name="Han X.H."/>
            <person name="Huang E.J."/>
            <person name="Li L.F."/>
            <person name="Wei W."/>
            <person name="Gao Y.C."/>
            <person name="Liu J.Z."/>
            <person name="Shao H.Z."/>
            <person name="Wang X."/>
            <person name="Wang C.C."/>
            <person name="Yang T.C."/>
            <person name="Huo Q.B."/>
            <person name="Li W."/>
            <person name="Chen H.Y."/>
            <person name="Chen S.E."/>
            <person name="Zhou L.G."/>
            <person name="Ni X.B."/>
            <person name="Tian J.H."/>
            <person name="Sheng Y."/>
            <person name="Liu T."/>
            <person name="Pan Y.S."/>
            <person name="Xia L.Y."/>
            <person name="Li J."/>
            <person name="Zhao F."/>
            <person name="Cao W.C."/>
        </authorList>
    </citation>
    <scope>NUCLEOTIDE SEQUENCE</scope>
    <source>
        <strain evidence="1">Rsan-2018</strain>
    </source>
</reference>
<comment type="caution">
    <text evidence="1">The sequence shown here is derived from an EMBL/GenBank/DDBJ whole genome shotgun (WGS) entry which is preliminary data.</text>
</comment>
<reference evidence="1" key="2">
    <citation type="submission" date="2021-09" db="EMBL/GenBank/DDBJ databases">
        <authorList>
            <person name="Jia N."/>
            <person name="Wang J."/>
            <person name="Shi W."/>
            <person name="Du L."/>
            <person name="Sun Y."/>
            <person name="Zhan W."/>
            <person name="Jiang J."/>
            <person name="Wang Q."/>
            <person name="Zhang B."/>
            <person name="Ji P."/>
            <person name="Sakyi L.B."/>
            <person name="Cui X."/>
            <person name="Yuan T."/>
            <person name="Jiang B."/>
            <person name="Yang W."/>
            <person name="Lam T.T.-Y."/>
            <person name="Chang Q."/>
            <person name="Ding S."/>
            <person name="Wang X."/>
            <person name="Zhu J."/>
            <person name="Ruan X."/>
            <person name="Zhao L."/>
            <person name="Wei J."/>
            <person name="Que T."/>
            <person name="Du C."/>
            <person name="Cheng J."/>
            <person name="Dai P."/>
            <person name="Han X."/>
            <person name="Huang E."/>
            <person name="Gao Y."/>
            <person name="Liu J."/>
            <person name="Shao H."/>
            <person name="Ye R."/>
            <person name="Li L."/>
            <person name="Wei W."/>
            <person name="Wang X."/>
            <person name="Wang C."/>
            <person name="Huo Q."/>
            <person name="Li W."/>
            <person name="Guo W."/>
            <person name="Chen H."/>
            <person name="Chen S."/>
            <person name="Zhou L."/>
            <person name="Zhou L."/>
            <person name="Ni X."/>
            <person name="Tian J."/>
            <person name="Zhou Y."/>
            <person name="Sheng Y."/>
            <person name="Liu T."/>
            <person name="Pan Y."/>
            <person name="Xia L."/>
            <person name="Li J."/>
            <person name="Zhao F."/>
            <person name="Cao W."/>
        </authorList>
    </citation>
    <scope>NUCLEOTIDE SEQUENCE</scope>
    <source>
        <strain evidence="1">Rsan-2018</strain>
        <tissue evidence="1">Larvae</tissue>
    </source>
</reference>
<organism evidence="1 2">
    <name type="scientific">Rhipicephalus sanguineus</name>
    <name type="common">Brown dog tick</name>
    <name type="synonym">Ixodes sanguineus</name>
    <dbReference type="NCBI Taxonomy" id="34632"/>
    <lineage>
        <taxon>Eukaryota</taxon>
        <taxon>Metazoa</taxon>
        <taxon>Ecdysozoa</taxon>
        <taxon>Arthropoda</taxon>
        <taxon>Chelicerata</taxon>
        <taxon>Arachnida</taxon>
        <taxon>Acari</taxon>
        <taxon>Parasitiformes</taxon>
        <taxon>Ixodida</taxon>
        <taxon>Ixodoidea</taxon>
        <taxon>Ixodidae</taxon>
        <taxon>Rhipicephalinae</taxon>
        <taxon>Rhipicephalus</taxon>
        <taxon>Rhipicephalus</taxon>
    </lineage>
</organism>
<sequence>MTSVDIDLAFDFLSFATAEQLRDFDEKNIPWLPPMRGQRSTEQAVRALRRTVESCTVLEQRLERLAYFYCWMVPLQVLRPWTLMIVGDVFKEVWFSEATLLTRIANAIRDLGRETTFVTAESETIVYGCVLVQDTEPRVPAHVICMCCWRSLPFMAVYAPDTKVLPLLDVALTAVLGCDTEPLLCGLHEFLCEAYNIVCNYVERRIEQRH</sequence>
<dbReference type="Proteomes" id="UP000821837">
    <property type="component" value="Chromosome 8"/>
</dbReference>
<evidence type="ECO:0000313" key="2">
    <source>
        <dbReference type="Proteomes" id="UP000821837"/>
    </source>
</evidence>
<name>A0A9D4SPR3_RHISA</name>
<proteinExistence type="predicted"/>
<dbReference type="EMBL" id="JABSTV010001254">
    <property type="protein sequence ID" value="KAH7939503.1"/>
    <property type="molecule type" value="Genomic_DNA"/>
</dbReference>
<protein>
    <submittedName>
        <fullName evidence="1">Uncharacterized protein</fullName>
    </submittedName>
</protein>